<sequence>MAEQTLNIPQLIVVAIVSFVVLRWFFSSPSSNSSNASRSRTANTGRRIDPAQVEVLSQMFPQAGTREIMWDLQLNGGNPNATSERILSGRGLETVSFASIKTTANARNTQPDLITRYNLSSKLSAASREDKSNDSKGPLPLGKQAWSQNKAERAQLLQRRREEMILAARRKMEEKDR</sequence>
<organism evidence="4 5">
    <name type="scientific">Trichoglossum hirsutum</name>
    <dbReference type="NCBI Taxonomy" id="265104"/>
    <lineage>
        <taxon>Eukaryota</taxon>
        <taxon>Fungi</taxon>
        <taxon>Dikarya</taxon>
        <taxon>Ascomycota</taxon>
        <taxon>Pezizomycotina</taxon>
        <taxon>Geoglossomycetes</taxon>
        <taxon>Geoglossales</taxon>
        <taxon>Geoglossaceae</taxon>
        <taxon>Trichoglossum</taxon>
    </lineage>
</organism>
<feature type="transmembrane region" description="Helical" evidence="2">
    <location>
        <begin position="6"/>
        <end position="26"/>
    </location>
</feature>
<dbReference type="PROSITE" id="PS51140">
    <property type="entry name" value="CUE"/>
    <property type="match status" value="1"/>
</dbReference>
<protein>
    <recommendedName>
        <fullName evidence="3">CUE domain-containing protein</fullName>
    </recommendedName>
</protein>
<reference evidence="4" key="1">
    <citation type="submission" date="2021-03" db="EMBL/GenBank/DDBJ databases">
        <title>Comparative genomics and phylogenomic investigation of the class Geoglossomycetes provide insights into ecological specialization and systematics.</title>
        <authorList>
            <person name="Melie T."/>
            <person name="Pirro S."/>
            <person name="Miller A.N."/>
            <person name="Quandt A."/>
        </authorList>
    </citation>
    <scope>NUCLEOTIDE SEQUENCE</scope>
    <source>
        <strain evidence="4">CAQ_001_2017</strain>
    </source>
</reference>
<evidence type="ECO:0000256" key="1">
    <source>
        <dbReference type="SAM" id="MobiDB-lite"/>
    </source>
</evidence>
<dbReference type="GO" id="GO:0043130">
    <property type="term" value="F:ubiquitin binding"/>
    <property type="evidence" value="ECO:0007669"/>
    <property type="project" value="InterPro"/>
</dbReference>
<feature type="domain" description="CUE" evidence="3">
    <location>
        <begin position="48"/>
        <end position="91"/>
    </location>
</feature>
<dbReference type="Pfam" id="PF02845">
    <property type="entry name" value="CUE"/>
    <property type="match status" value="1"/>
</dbReference>
<evidence type="ECO:0000259" key="3">
    <source>
        <dbReference type="PROSITE" id="PS51140"/>
    </source>
</evidence>
<keyword evidence="5" id="KW-1185">Reference proteome</keyword>
<feature type="non-terminal residue" evidence="4">
    <location>
        <position position="1"/>
    </location>
</feature>
<dbReference type="Proteomes" id="UP000750711">
    <property type="component" value="Unassembled WGS sequence"/>
</dbReference>
<dbReference type="AlphaFoldDB" id="A0A9P8RRX7"/>
<proteinExistence type="predicted"/>
<gene>
    <name evidence="4" type="ORF">GP486_002622</name>
</gene>
<evidence type="ECO:0000313" key="4">
    <source>
        <dbReference type="EMBL" id="KAH0562706.1"/>
    </source>
</evidence>
<feature type="region of interest" description="Disordered" evidence="1">
    <location>
        <begin position="125"/>
        <end position="153"/>
    </location>
</feature>
<keyword evidence="2" id="KW-0472">Membrane</keyword>
<accession>A0A9P8RRX7</accession>
<feature type="region of interest" description="Disordered" evidence="1">
    <location>
        <begin position="28"/>
        <end position="48"/>
    </location>
</feature>
<keyword evidence="2" id="KW-1133">Transmembrane helix</keyword>
<name>A0A9P8RRX7_9PEZI</name>
<feature type="compositionally biased region" description="Low complexity" evidence="1">
    <location>
        <begin position="28"/>
        <end position="44"/>
    </location>
</feature>
<keyword evidence="2" id="KW-0812">Transmembrane</keyword>
<dbReference type="EMBL" id="JAGHQM010000304">
    <property type="protein sequence ID" value="KAH0562706.1"/>
    <property type="molecule type" value="Genomic_DNA"/>
</dbReference>
<evidence type="ECO:0000256" key="2">
    <source>
        <dbReference type="SAM" id="Phobius"/>
    </source>
</evidence>
<evidence type="ECO:0000313" key="5">
    <source>
        <dbReference type="Proteomes" id="UP000750711"/>
    </source>
</evidence>
<dbReference type="InterPro" id="IPR003892">
    <property type="entry name" value="CUE"/>
</dbReference>
<comment type="caution">
    <text evidence="4">The sequence shown here is derived from an EMBL/GenBank/DDBJ whole genome shotgun (WGS) entry which is preliminary data.</text>
</comment>
<dbReference type="Gene3D" id="1.10.8.10">
    <property type="entry name" value="DNA helicase RuvA subunit, C-terminal domain"/>
    <property type="match status" value="1"/>
</dbReference>